<organism evidence="1 2">
    <name type="scientific">Listeria fleischmannii subsp. fleischmannii</name>
    <dbReference type="NCBI Taxonomy" id="1671902"/>
    <lineage>
        <taxon>Bacteria</taxon>
        <taxon>Bacillati</taxon>
        <taxon>Bacillota</taxon>
        <taxon>Bacilli</taxon>
        <taxon>Bacillales</taxon>
        <taxon>Listeriaceae</taxon>
        <taxon>Listeria</taxon>
    </lineage>
</organism>
<name>A0A2X3GMD7_9LIST</name>
<gene>
    <name evidence="1" type="ORF">NCTC13940_00019</name>
</gene>
<dbReference type="Proteomes" id="UP000250257">
    <property type="component" value="Unassembled WGS sequence"/>
</dbReference>
<reference evidence="1 2" key="1">
    <citation type="submission" date="2018-06" db="EMBL/GenBank/DDBJ databases">
        <authorList>
            <consortium name="Pathogen Informatics"/>
            <person name="Doyle S."/>
        </authorList>
    </citation>
    <scope>NUCLEOTIDE SEQUENCE [LARGE SCALE GENOMIC DNA]</scope>
    <source>
        <strain evidence="1 2">NCTC13940</strain>
    </source>
</reference>
<proteinExistence type="predicted"/>
<protein>
    <submittedName>
        <fullName evidence="1">Uncharacterized protein</fullName>
    </submittedName>
</protein>
<dbReference type="STRING" id="1214117.LFLEISCH_05505"/>
<sequence>MGEYLEKVARFKKTLFLSTLFILLALLVLFVVWNVQADEVTPDQNEADLIASNRVWIDSKTPIPLTNDIFVTPFEKNTDVKILKNGNLVVEVTDAKLLKQLALENSIYDGIKAYRLVITAPNVAEYINNAKFKYPMDHAYTGISNYQIESGTRSIETGSNAIRLTRENNQVHTKSTVQVRFSDDLAKDSMDALQMDVSSNSLALDDSFQTKAKSVRAFSKELFYDFNVTKNSWLILSSSKQVHVYSPVGMEYIMK</sequence>
<evidence type="ECO:0000313" key="2">
    <source>
        <dbReference type="Proteomes" id="UP000250257"/>
    </source>
</evidence>
<evidence type="ECO:0000313" key="1">
    <source>
        <dbReference type="EMBL" id="SQC62123.1"/>
    </source>
</evidence>
<dbReference type="AlphaFoldDB" id="A0A2X3GMD7"/>
<dbReference type="EMBL" id="UAWT01000001">
    <property type="protein sequence ID" value="SQC62123.1"/>
    <property type="molecule type" value="Genomic_DNA"/>
</dbReference>
<accession>A0A2X3GMD7</accession>